<dbReference type="Gene3D" id="2.40.50.100">
    <property type="match status" value="1"/>
</dbReference>
<evidence type="ECO:0000313" key="2">
    <source>
        <dbReference type="EMBL" id="ACA87206.1"/>
    </source>
</evidence>
<accession>B1KK19</accession>
<dbReference type="InterPro" id="IPR000089">
    <property type="entry name" value="Biotin_lipoyl"/>
</dbReference>
<feature type="domain" description="Lipoyl-binding" evidence="1">
    <location>
        <begin position="17"/>
        <end position="76"/>
    </location>
</feature>
<dbReference type="SUPFAM" id="SSF51230">
    <property type="entry name" value="Single hybrid motif"/>
    <property type="match status" value="1"/>
</dbReference>
<dbReference type="HOGENOM" id="CLU_016733_7_7_6"/>
<evidence type="ECO:0000313" key="3">
    <source>
        <dbReference type="Proteomes" id="UP000002168"/>
    </source>
</evidence>
<evidence type="ECO:0000259" key="1">
    <source>
        <dbReference type="Pfam" id="PF00364"/>
    </source>
</evidence>
<gene>
    <name evidence="2" type="ordered locus">Swoo_2933</name>
</gene>
<dbReference type="InterPro" id="IPR011053">
    <property type="entry name" value="Single_hybrid_motif"/>
</dbReference>
<protein>
    <submittedName>
        <fullName evidence="2">Biotin/lipoyl attachment domain-containing protein</fullName>
    </submittedName>
</protein>
<organism evidence="2 3">
    <name type="scientific">Shewanella woodyi (strain ATCC 51908 / MS32)</name>
    <dbReference type="NCBI Taxonomy" id="392500"/>
    <lineage>
        <taxon>Bacteria</taxon>
        <taxon>Pseudomonadati</taxon>
        <taxon>Pseudomonadota</taxon>
        <taxon>Gammaproteobacteria</taxon>
        <taxon>Alteromonadales</taxon>
        <taxon>Shewanellaceae</taxon>
        <taxon>Shewanella</taxon>
    </lineage>
</organism>
<dbReference type="eggNOG" id="COG0508">
    <property type="taxonomic scope" value="Bacteria"/>
</dbReference>
<dbReference type="EMBL" id="CP000961">
    <property type="protein sequence ID" value="ACA87206.1"/>
    <property type="molecule type" value="Genomic_DNA"/>
</dbReference>
<name>B1KK19_SHEWM</name>
<dbReference type="RefSeq" id="WP_012325542.1">
    <property type="nucleotide sequence ID" value="NC_010506.1"/>
</dbReference>
<dbReference type="AlphaFoldDB" id="B1KK19"/>
<dbReference type="KEGG" id="swd:Swoo_2933"/>
<dbReference type="STRING" id="392500.Swoo_2933"/>
<keyword evidence="3" id="KW-1185">Reference proteome</keyword>
<proteinExistence type="predicted"/>
<reference evidence="2 3" key="1">
    <citation type="submission" date="2008-02" db="EMBL/GenBank/DDBJ databases">
        <title>Complete sequence of Shewanella woodyi ATCC 51908.</title>
        <authorList>
            <consortium name="US DOE Joint Genome Institute"/>
            <person name="Copeland A."/>
            <person name="Lucas S."/>
            <person name="Lapidus A."/>
            <person name="Glavina del Rio T."/>
            <person name="Dalin E."/>
            <person name="Tice H."/>
            <person name="Bruce D."/>
            <person name="Goodwin L."/>
            <person name="Pitluck S."/>
            <person name="Sims D."/>
            <person name="Brettin T."/>
            <person name="Detter J.C."/>
            <person name="Han C."/>
            <person name="Kuske C.R."/>
            <person name="Schmutz J."/>
            <person name="Larimer F."/>
            <person name="Land M."/>
            <person name="Hauser L."/>
            <person name="Kyrpides N."/>
            <person name="Lykidis A."/>
            <person name="Zhao J.-S."/>
            <person name="Richardson P."/>
        </authorList>
    </citation>
    <scope>NUCLEOTIDE SEQUENCE [LARGE SCALE GENOMIC DNA]</scope>
    <source>
        <strain evidence="3">ATCC 51908 / MS32</strain>
    </source>
</reference>
<dbReference type="Proteomes" id="UP000002168">
    <property type="component" value="Chromosome"/>
</dbReference>
<sequence>MAQAIIVPDDLWEDDDAEGVITAWLIDDSSEVQSGQLVADVMVEKIQYEIHSPFSGKISIISHEEEVVTKGCTIAEVS</sequence>
<dbReference type="Pfam" id="PF00364">
    <property type="entry name" value="Biotin_lipoyl"/>
    <property type="match status" value="1"/>
</dbReference>